<protein>
    <submittedName>
        <fullName evidence="9">Serine/threonine protein kinase</fullName>
    </submittedName>
</protein>
<dbReference type="SUPFAM" id="SSF81606">
    <property type="entry name" value="PP2C-like"/>
    <property type="match status" value="1"/>
</dbReference>
<dbReference type="InterPro" id="IPR036457">
    <property type="entry name" value="PPM-type-like_dom_sf"/>
</dbReference>
<dbReference type="InterPro" id="IPR001932">
    <property type="entry name" value="PPM-type_phosphatase-like_dom"/>
</dbReference>
<dbReference type="CDD" id="cd00143">
    <property type="entry name" value="PP2Cc"/>
    <property type="match status" value="1"/>
</dbReference>
<dbReference type="Gene3D" id="3.60.40.10">
    <property type="entry name" value="PPM-type phosphatase domain"/>
    <property type="match status" value="1"/>
</dbReference>
<feature type="domain" description="PPM-type phosphatase" evidence="8">
    <location>
        <begin position="8"/>
        <end position="234"/>
    </location>
</feature>
<feature type="transmembrane region" description="Helical" evidence="6">
    <location>
        <begin position="540"/>
        <end position="561"/>
    </location>
</feature>
<keyword evidence="2" id="KW-0547">Nucleotide-binding</keyword>
<reference evidence="10" key="1">
    <citation type="journal article" date="2019" name="Int. J. Syst. Evol. Microbiol.">
        <title>The Global Catalogue of Microorganisms (GCM) 10K type strain sequencing project: providing services to taxonomists for standard genome sequencing and annotation.</title>
        <authorList>
            <consortium name="The Broad Institute Genomics Platform"/>
            <consortium name="The Broad Institute Genome Sequencing Center for Infectious Disease"/>
            <person name="Wu L."/>
            <person name="Ma J."/>
        </authorList>
    </citation>
    <scope>NUCLEOTIDE SEQUENCE [LARGE SCALE GENOMIC DNA]</scope>
    <source>
        <strain evidence="10">NBRC 110044</strain>
    </source>
</reference>
<dbReference type="PROSITE" id="PS50011">
    <property type="entry name" value="PROTEIN_KINASE_DOM"/>
    <property type="match status" value="1"/>
</dbReference>
<keyword evidence="6" id="KW-0472">Membrane</keyword>
<dbReference type="SMART" id="SM00331">
    <property type="entry name" value="PP2C_SIG"/>
    <property type="match status" value="1"/>
</dbReference>
<evidence type="ECO:0000256" key="6">
    <source>
        <dbReference type="SAM" id="Phobius"/>
    </source>
</evidence>
<dbReference type="InterPro" id="IPR011009">
    <property type="entry name" value="Kinase-like_dom_sf"/>
</dbReference>
<keyword evidence="4" id="KW-0067">ATP-binding</keyword>
<dbReference type="SMART" id="SM00220">
    <property type="entry name" value="S_TKc"/>
    <property type="match status" value="1"/>
</dbReference>
<dbReference type="SMART" id="SM00332">
    <property type="entry name" value="PP2Cc"/>
    <property type="match status" value="1"/>
</dbReference>
<accession>A0ABQ5YCC0</accession>
<keyword evidence="9" id="KW-0723">Serine/threonine-protein kinase</keyword>
<dbReference type="PROSITE" id="PS51746">
    <property type="entry name" value="PPM_2"/>
    <property type="match status" value="1"/>
</dbReference>
<evidence type="ECO:0000256" key="2">
    <source>
        <dbReference type="ARBA" id="ARBA00022741"/>
    </source>
</evidence>
<dbReference type="Pfam" id="PF13672">
    <property type="entry name" value="PP2C_2"/>
    <property type="match status" value="1"/>
</dbReference>
<dbReference type="SUPFAM" id="SSF56112">
    <property type="entry name" value="Protein kinase-like (PK-like)"/>
    <property type="match status" value="1"/>
</dbReference>
<evidence type="ECO:0000313" key="9">
    <source>
        <dbReference type="EMBL" id="GLR11243.1"/>
    </source>
</evidence>
<keyword evidence="6" id="KW-0812">Transmembrane</keyword>
<dbReference type="Gene3D" id="3.30.200.20">
    <property type="entry name" value="Phosphorylase Kinase, domain 1"/>
    <property type="match status" value="1"/>
</dbReference>
<evidence type="ECO:0000259" key="8">
    <source>
        <dbReference type="PROSITE" id="PS51746"/>
    </source>
</evidence>
<dbReference type="GO" id="GO:0004674">
    <property type="term" value="F:protein serine/threonine kinase activity"/>
    <property type="evidence" value="ECO:0007669"/>
    <property type="project" value="UniProtKB-KW"/>
</dbReference>
<keyword evidence="1" id="KW-0808">Transferase</keyword>
<proteinExistence type="predicted"/>
<dbReference type="PANTHER" id="PTHR43289:SF34">
    <property type="entry name" value="SERINE_THREONINE-PROTEIN KINASE YBDM-RELATED"/>
    <property type="match status" value="1"/>
</dbReference>
<sequence length="592" mass="64334">MHALLDLAIGTASLAGKKPRNEDALAAVEPPTDMVATKGWLLAIADGISHSADGKLAAQATVRGLAADYYATPDTWEPAHAMDRIITAQNLWLNGQAQRDKLSQPLATTLTALVLRGRRYTLAHVGDCRAYRLNADGFAQLSADHTWQQPGYQHVLKRAVGLDQHVMVDFCEGELQAGDLFALVCDGVWEALGDVALHRLLELHDEPQRAADALLAAALAAGSQDNVTAVVVRVQTLPQGQLLDELAQAATRPIPPRLRPDQFIAGFQIEQLLAESRVSLVYRARDERGQRVVIKTLTELAGKDTELAQGLLTEGWLLKRAASQHLPEVIDTADSPWLILAMRWYPGETLAQRLARNEPLSPQDAVRLGLALSRALGALHRLDIVHRDIKPDNLHLDHEGRLRLLDLGVAQCPGITPADSATPGTPSYIAPEQYTGHAASPASDLYAAGVTLYYALTRRYPYGEIEPFQTPGFGDPVPPSRYRPDLPLWLESVLLKLVAREPAHRFETAEELRLALELGEARPLRVARRSPLASRSPGRLWMALALCSLGFNLLLLFVLLVGTPDSATGMHQQAAGTAATPTPPSPMATPRS</sequence>
<evidence type="ECO:0000256" key="1">
    <source>
        <dbReference type="ARBA" id="ARBA00022679"/>
    </source>
</evidence>
<dbReference type="Pfam" id="PF00069">
    <property type="entry name" value="Pkinase"/>
    <property type="match status" value="1"/>
</dbReference>
<dbReference type="RefSeq" id="WP_284194407.1">
    <property type="nucleotide sequence ID" value="NZ_BSOG01000001.1"/>
</dbReference>
<feature type="region of interest" description="Disordered" evidence="5">
    <location>
        <begin position="569"/>
        <end position="592"/>
    </location>
</feature>
<evidence type="ECO:0000259" key="7">
    <source>
        <dbReference type="PROSITE" id="PS50011"/>
    </source>
</evidence>
<keyword evidence="10" id="KW-1185">Reference proteome</keyword>
<dbReference type="EMBL" id="BSOG01000001">
    <property type="protein sequence ID" value="GLR11243.1"/>
    <property type="molecule type" value="Genomic_DNA"/>
</dbReference>
<feature type="domain" description="Protein kinase" evidence="7">
    <location>
        <begin position="267"/>
        <end position="518"/>
    </location>
</feature>
<organism evidence="9 10">
    <name type="scientific">Chitinimonas prasina</name>
    <dbReference type="NCBI Taxonomy" id="1434937"/>
    <lineage>
        <taxon>Bacteria</taxon>
        <taxon>Pseudomonadati</taxon>
        <taxon>Pseudomonadota</taxon>
        <taxon>Betaproteobacteria</taxon>
        <taxon>Neisseriales</taxon>
        <taxon>Chitinibacteraceae</taxon>
        <taxon>Chitinimonas</taxon>
    </lineage>
</organism>
<evidence type="ECO:0000313" key="10">
    <source>
        <dbReference type="Proteomes" id="UP001156706"/>
    </source>
</evidence>
<evidence type="ECO:0000256" key="3">
    <source>
        <dbReference type="ARBA" id="ARBA00022777"/>
    </source>
</evidence>
<dbReference type="PANTHER" id="PTHR43289">
    <property type="entry name" value="MITOGEN-ACTIVATED PROTEIN KINASE KINASE KINASE 20-RELATED"/>
    <property type="match status" value="1"/>
</dbReference>
<keyword evidence="6" id="KW-1133">Transmembrane helix</keyword>
<evidence type="ECO:0000256" key="4">
    <source>
        <dbReference type="ARBA" id="ARBA00022840"/>
    </source>
</evidence>
<comment type="caution">
    <text evidence="9">The sequence shown here is derived from an EMBL/GenBank/DDBJ whole genome shotgun (WGS) entry which is preliminary data.</text>
</comment>
<dbReference type="InterPro" id="IPR000719">
    <property type="entry name" value="Prot_kinase_dom"/>
</dbReference>
<dbReference type="Proteomes" id="UP001156706">
    <property type="component" value="Unassembled WGS sequence"/>
</dbReference>
<gene>
    <name evidence="9" type="ORF">GCM10007907_00330</name>
</gene>
<feature type="compositionally biased region" description="Pro residues" evidence="5">
    <location>
        <begin position="581"/>
        <end position="592"/>
    </location>
</feature>
<keyword evidence="3 9" id="KW-0418">Kinase</keyword>
<dbReference type="Gene3D" id="1.10.510.10">
    <property type="entry name" value="Transferase(Phosphotransferase) domain 1"/>
    <property type="match status" value="1"/>
</dbReference>
<evidence type="ECO:0000256" key="5">
    <source>
        <dbReference type="SAM" id="MobiDB-lite"/>
    </source>
</evidence>
<name>A0ABQ5YCC0_9NEIS</name>
<dbReference type="CDD" id="cd14014">
    <property type="entry name" value="STKc_PknB_like"/>
    <property type="match status" value="1"/>
</dbReference>